<dbReference type="Proteomes" id="UP001156873">
    <property type="component" value="Unassembled WGS sequence"/>
</dbReference>
<dbReference type="Pfam" id="PF00486">
    <property type="entry name" value="Trans_reg_C"/>
    <property type="match status" value="1"/>
</dbReference>
<proteinExistence type="predicted"/>
<dbReference type="InterPro" id="IPR011990">
    <property type="entry name" value="TPR-like_helical_dom_sf"/>
</dbReference>
<feature type="DNA-binding region" description="OmpR/PhoB-type" evidence="3">
    <location>
        <begin position="6"/>
        <end position="105"/>
    </location>
</feature>
<keyword evidence="4" id="KW-1133">Transmembrane helix</keyword>
<feature type="transmembrane region" description="Helical" evidence="4">
    <location>
        <begin position="147"/>
        <end position="168"/>
    </location>
</feature>
<keyword evidence="1 3" id="KW-0238">DNA-binding</keyword>
<dbReference type="CDD" id="cd00383">
    <property type="entry name" value="trans_reg_C"/>
    <property type="match status" value="1"/>
</dbReference>
<dbReference type="PROSITE" id="PS51755">
    <property type="entry name" value="OMPR_PHOB"/>
    <property type="match status" value="1"/>
</dbReference>
<dbReference type="Gene3D" id="1.10.10.10">
    <property type="entry name" value="Winged helix-like DNA-binding domain superfamily/Winged helix DNA-binding domain"/>
    <property type="match status" value="1"/>
</dbReference>
<name>A0ABT6JSC7_9GAMM</name>
<keyword evidence="2" id="KW-0802">TPR repeat</keyword>
<dbReference type="SMART" id="SM00028">
    <property type="entry name" value="TPR"/>
    <property type="match status" value="3"/>
</dbReference>
<dbReference type="Pfam" id="PF13432">
    <property type="entry name" value="TPR_16"/>
    <property type="match status" value="1"/>
</dbReference>
<keyword evidence="7" id="KW-1185">Reference proteome</keyword>
<evidence type="ECO:0000313" key="6">
    <source>
        <dbReference type="EMBL" id="MDH5833591.1"/>
    </source>
</evidence>
<dbReference type="PANTHER" id="PTHR12558">
    <property type="entry name" value="CELL DIVISION CYCLE 16,23,27"/>
    <property type="match status" value="1"/>
</dbReference>
<protein>
    <submittedName>
        <fullName evidence="6">Winged helix-turn-helix domain-containing protein</fullName>
    </submittedName>
</protein>
<dbReference type="SUPFAM" id="SSF46894">
    <property type="entry name" value="C-terminal effector domain of the bipartite response regulators"/>
    <property type="match status" value="1"/>
</dbReference>
<evidence type="ECO:0000256" key="4">
    <source>
        <dbReference type="SAM" id="Phobius"/>
    </source>
</evidence>
<feature type="domain" description="OmpR/PhoB-type" evidence="5">
    <location>
        <begin position="6"/>
        <end position="105"/>
    </location>
</feature>
<dbReference type="SMART" id="SM00862">
    <property type="entry name" value="Trans_reg_C"/>
    <property type="match status" value="1"/>
</dbReference>
<dbReference type="InterPro" id="IPR036388">
    <property type="entry name" value="WH-like_DNA-bd_sf"/>
</dbReference>
<gene>
    <name evidence="6" type="ORF">QFW81_06585</name>
</gene>
<comment type="caution">
    <text evidence="6">The sequence shown here is derived from an EMBL/GenBank/DDBJ whole genome shotgun (WGS) entry which is preliminary data.</text>
</comment>
<evidence type="ECO:0000256" key="3">
    <source>
        <dbReference type="PROSITE-ProRule" id="PRU01091"/>
    </source>
</evidence>
<accession>A0ABT6JSC7</accession>
<evidence type="ECO:0000256" key="1">
    <source>
        <dbReference type="ARBA" id="ARBA00023125"/>
    </source>
</evidence>
<keyword evidence="4" id="KW-0812">Transmembrane</keyword>
<dbReference type="EMBL" id="JARXRO010000014">
    <property type="protein sequence ID" value="MDH5833591.1"/>
    <property type="molecule type" value="Genomic_DNA"/>
</dbReference>
<dbReference type="SUPFAM" id="SSF48452">
    <property type="entry name" value="TPR-like"/>
    <property type="match status" value="1"/>
</dbReference>
<dbReference type="PROSITE" id="PS50005">
    <property type="entry name" value="TPR"/>
    <property type="match status" value="1"/>
</dbReference>
<dbReference type="PANTHER" id="PTHR12558:SF13">
    <property type="entry name" value="CELL DIVISION CYCLE PROTEIN 27 HOMOLOG"/>
    <property type="match status" value="1"/>
</dbReference>
<sequence length="442" mass="47689">MTSTMWPAQVHGGAWTATRASGELSGPGGVQRLEPKLMDLLCVLASEPGRVWSREELMALLWPGVVVGDDSLARAVSRLRQALEDDAKAPRFIETIAKRGYRWIAESTVVPGNALPGARPEAATLDDPAAVAVAVPTHHRSRQGRSLVIATFAALGLAAAALLAWNTLMRDPLPATPSVARDTTTLLTRADHYYFQFSRADNEAALELYQRVLGLDPDNPAAMAGMANALAQRAIRWPGAPGPEAVEFTRLGDALAHGHMARDPARSQLQRARQLARTAVARAPASAGAYKALGLVLSAQGELEAGLAAHQRAVQLDPDAWGAMINIADLQEQLGREDEALQWFERAYEVMARTYDDNPVQVRHWHEALGVLVADRYRTRGDLTNAEAGYRRVLTLSPLHEDATRGLAAVLSAGGDQAAATRMCRELELRLGRGAACTQARH</sequence>
<dbReference type="Gene3D" id="1.25.40.10">
    <property type="entry name" value="Tetratricopeptide repeat domain"/>
    <property type="match status" value="2"/>
</dbReference>
<evidence type="ECO:0000313" key="7">
    <source>
        <dbReference type="Proteomes" id="UP001156873"/>
    </source>
</evidence>
<reference evidence="6 7" key="1">
    <citation type="submission" date="2023-04" db="EMBL/GenBank/DDBJ databases">
        <title>Luteimonas sp. M1R5S59.</title>
        <authorList>
            <person name="Sun J.-Q."/>
        </authorList>
    </citation>
    <scope>NUCLEOTIDE SEQUENCE [LARGE SCALE GENOMIC DNA]</scope>
    <source>
        <strain evidence="6 7">M1R5S59</strain>
    </source>
</reference>
<dbReference type="InterPro" id="IPR016032">
    <property type="entry name" value="Sig_transdc_resp-reg_C-effctor"/>
</dbReference>
<organism evidence="6 7">
    <name type="scientific">Luteimonas kalidii</name>
    <dbReference type="NCBI Taxonomy" id="3042025"/>
    <lineage>
        <taxon>Bacteria</taxon>
        <taxon>Pseudomonadati</taxon>
        <taxon>Pseudomonadota</taxon>
        <taxon>Gammaproteobacteria</taxon>
        <taxon>Lysobacterales</taxon>
        <taxon>Lysobacteraceae</taxon>
        <taxon>Luteimonas</taxon>
    </lineage>
</organism>
<keyword evidence="4" id="KW-0472">Membrane</keyword>
<dbReference type="RefSeq" id="WP_280577872.1">
    <property type="nucleotide sequence ID" value="NZ_JARXRO010000014.1"/>
</dbReference>
<dbReference type="InterPro" id="IPR001867">
    <property type="entry name" value="OmpR/PhoB-type_DNA-bd"/>
</dbReference>
<feature type="repeat" description="TPR" evidence="2">
    <location>
        <begin position="287"/>
        <end position="320"/>
    </location>
</feature>
<dbReference type="InterPro" id="IPR019734">
    <property type="entry name" value="TPR_rpt"/>
</dbReference>
<evidence type="ECO:0000256" key="2">
    <source>
        <dbReference type="PROSITE-ProRule" id="PRU00339"/>
    </source>
</evidence>
<evidence type="ECO:0000259" key="5">
    <source>
        <dbReference type="PROSITE" id="PS51755"/>
    </source>
</evidence>